<feature type="transmembrane region" description="Helical" evidence="7">
    <location>
        <begin position="186"/>
        <end position="205"/>
    </location>
</feature>
<accession>A0A4Q1KNK1</accession>
<dbReference type="Pfam" id="PF01810">
    <property type="entry name" value="LysE"/>
    <property type="match status" value="1"/>
</dbReference>
<comment type="subcellular location">
    <subcellularLocation>
        <location evidence="1">Cell membrane</location>
        <topology evidence="1">Multi-pass membrane protein</topology>
    </subcellularLocation>
</comment>
<evidence type="ECO:0008006" key="10">
    <source>
        <dbReference type="Google" id="ProtNLM"/>
    </source>
</evidence>
<feature type="transmembrane region" description="Helical" evidence="7">
    <location>
        <begin position="46"/>
        <end position="67"/>
    </location>
</feature>
<evidence type="ECO:0000256" key="2">
    <source>
        <dbReference type="ARBA" id="ARBA00007928"/>
    </source>
</evidence>
<comment type="caution">
    <text evidence="8">The sequence shown here is derived from an EMBL/GenBank/DDBJ whole genome shotgun (WGS) entry which is preliminary data.</text>
</comment>
<dbReference type="Proteomes" id="UP000290958">
    <property type="component" value="Unassembled WGS sequence"/>
</dbReference>
<comment type="similarity">
    <text evidence="2">Belongs to the Rht family.</text>
</comment>
<dbReference type="GO" id="GO:0005886">
    <property type="term" value="C:plasma membrane"/>
    <property type="evidence" value="ECO:0007669"/>
    <property type="project" value="UniProtKB-SubCell"/>
</dbReference>
<feature type="transmembrane region" description="Helical" evidence="7">
    <location>
        <begin position="114"/>
        <end position="139"/>
    </location>
</feature>
<keyword evidence="3" id="KW-1003">Cell membrane</keyword>
<keyword evidence="6 7" id="KW-0472">Membrane</keyword>
<feature type="transmembrane region" description="Helical" evidence="7">
    <location>
        <begin position="73"/>
        <end position="93"/>
    </location>
</feature>
<evidence type="ECO:0000256" key="5">
    <source>
        <dbReference type="ARBA" id="ARBA00022989"/>
    </source>
</evidence>
<sequence>MGEAAHLLAVYAITDLIACLMPGPAVAFVSGIALSGSLRGMAGAIAGINVANALWYAMIGTGLVALIDRAPVVFALLGWAGIGYLLWLGVQTWRAHAHLEAGRARSKIGMGRGFASAIAVQLSNPKAMLFFTVFLPPFIDVHRPIAPQLLVLAAIGIALEILVLTGYGLLAYRLGALSLSPVAERTVARVSGAVFILVALGMALMRLQQ</sequence>
<protein>
    <recommendedName>
        <fullName evidence="10">LysE family translocator</fullName>
    </recommendedName>
</protein>
<keyword evidence="5 7" id="KW-1133">Transmembrane helix</keyword>
<evidence type="ECO:0000313" key="9">
    <source>
        <dbReference type="Proteomes" id="UP000290958"/>
    </source>
</evidence>
<keyword evidence="9" id="KW-1185">Reference proteome</keyword>
<evidence type="ECO:0000256" key="7">
    <source>
        <dbReference type="SAM" id="Phobius"/>
    </source>
</evidence>
<dbReference type="EMBL" id="SBKP01000001">
    <property type="protein sequence ID" value="RXR31010.1"/>
    <property type="molecule type" value="Genomic_DNA"/>
</dbReference>
<feature type="transmembrane region" description="Helical" evidence="7">
    <location>
        <begin position="145"/>
        <end position="174"/>
    </location>
</feature>
<evidence type="ECO:0000256" key="1">
    <source>
        <dbReference type="ARBA" id="ARBA00004651"/>
    </source>
</evidence>
<dbReference type="OrthoDB" id="9807053at2"/>
<evidence type="ECO:0000256" key="4">
    <source>
        <dbReference type="ARBA" id="ARBA00022692"/>
    </source>
</evidence>
<evidence type="ECO:0000256" key="3">
    <source>
        <dbReference type="ARBA" id="ARBA00022475"/>
    </source>
</evidence>
<reference evidence="9" key="1">
    <citation type="submission" date="2019-01" db="EMBL/GenBank/DDBJ databases">
        <title>Cytophagaceae bacterium strain CAR-16.</title>
        <authorList>
            <person name="Chen W.-M."/>
        </authorList>
    </citation>
    <scope>NUCLEOTIDE SEQUENCE [LARGE SCALE GENOMIC DNA]</scope>
    <source>
        <strain evidence="9">CHR27</strain>
    </source>
</reference>
<dbReference type="PANTHER" id="PTHR30086">
    <property type="entry name" value="ARGININE EXPORTER PROTEIN ARGO"/>
    <property type="match status" value="1"/>
</dbReference>
<name>A0A4Q1KNK1_9SPHN</name>
<dbReference type="InterPro" id="IPR001123">
    <property type="entry name" value="LeuE-type"/>
</dbReference>
<keyword evidence="4 7" id="KW-0812">Transmembrane</keyword>
<feature type="transmembrane region" description="Helical" evidence="7">
    <location>
        <begin position="6"/>
        <end position="34"/>
    </location>
</feature>
<proteinExistence type="inferred from homology"/>
<evidence type="ECO:0000256" key="6">
    <source>
        <dbReference type="ARBA" id="ARBA00023136"/>
    </source>
</evidence>
<gene>
    <name evidence="8" type="ORF">EQG66_01640</name>
</gene>
<dbReference type="PANTHER" id="PTHR30086:SF14">
    <property type="entry name" value="HOMOSERINE_HOMOSERINE LACTONE EFFLUX PROTEIN"/>
    <property type="match status" value="1"/>
</dbReference>
<dbReference type="AlphaFoldDB" id="A0A4Q1KNK1"/>
<dbReference type="RefSeq" id="WP_129402777.1">
    <property type="nucleotide sequence ID" value="NZ_SBKP01000001.1"/>
</dbReference>
<evidence type="ECO:0000313" key="8">
    <source>
        <dbReference type="EMBL" id="RXR31010.1"/>
    </source>
</evidence>
<organism evidence="8 9">
    <name type="scientific">Sphingobium fluviale</name>
    <dbReference type="NCBI Taxonomy" id="2506423"/>
    <lineage>
        <taxon>Bacteria</taxon>
        <taxon>Pseudomonadati</taxon>
        <taxon>Pseudomonadota</taxon>
        <taxon>Alphaproteobacteria</taxon>
        <taxon>Sphingomonadales</taxon>
        <taxon>Sphingomonadaceae</taxon>
        <taxon>Sphingobium</taxon>
    </lineage>
</organism>
<dbReference type="GO" id="GO:0042970">
    <property type="term" value="F:homoserine transmembrane transporter activity"/>
    <property type="evidence" value="ECO:0007669"/>
    <property type="project" value="TreeGrafter"/>
</dbReference>